<dbReference type="EMBL" id="SHLC01000001">
    <property type="protein sequence ID" value="RZU64230.1"/>
    <property type="molecule type" value="Genomic_DNA"/>
</dbReference>
<protein>
    <submittedName>
        <fullName evidence="2">N-acetylglucosamine kinase-like BadF-type ATPase</fullName>
    </submittedName>
</protein>
<dbReference type="AlphaFoldDB" id="A0A4Q8AIF5"/>
<evidence type="ECO:0000313" key="3">
    <source>
        <dbReference type="Proteomes" id="UP000291483"/>
    </source>
</evidence>
<dbReference type="InterPro" id="IPR002731">
    <property type="entry name" value="ATPase_BadF"/>
</dbReference>
<dbReference type="SUPFAM" id="SSF53067">
    <property type="entry name" value="Actin-like ATPase domain"/>
    <property type="match status" value="2"/>
</dbReference>
<proteinExistence type="predicted"/>
<evidence type="ECO:0000313" key="2">
    <source>
        <dbReference type="EMBL" id="RZU64230.1"/>
    </source>
</evidence>
<keyword evidence="2" id="KW-0808">Transferase</keyword>
<dbReference type="InterPro" id="IPR052519">
    <property type="entry name" value="Euk-type_GlcNAc_Kinase"/>
</dbReference>
<dbReference type="PANTHER" id="PTHR43190">
    <property type="entry name" value="N-ACETYL-D-GLUCOSAMINE KINASE"/>
    <property type="match status" value="1"/>
</dbReference>
<dbReference type="Gene3D" id="3.30.420.40">
    <property type="match status" value="2"/>
</dbReference>
<organism evidence="2 3">
    <name type="scientific">Microterricola gilva</name>
    <dbReference type="NCBI Taxonomy" id="393267"/>
    <lineage>
        <taxon>Bacteria</taxon>
        <taxon>Bacillati</taxon>
        <taxon>Actinomycetota</taxon>
        <taxon>Actinomycetes</taxon>
        <taxon>Micrococcales</taxon>
        <taxon>Microbacteriaceae</taxon>
        <taxon>Microterricola</taxon>
    </lineage>
</organism>
<keyword evidence="3" id="KW-1185">Reference proteome</keyword>
<dbReference type="GO" id="GO:0016301">
    <property type="term" value="F:kinase activity"/>
    <property type="evidence" value="ECO:0007669"/>
    <property type="project" value="UniProtKB-KW"/>
</dbReference>
<dbReference type="InterPro" id="IPR043129">
    <property type="entry name" value="ATPase_NBD"/>
</dbReference>
<comment type="caution">
    <text evidence="2">The sequence shown here is derived from an EMBL/GenBank/DDBJ whole genome shotgun (WGS) entry which is preliminary data.</text>
</comment>
<sequence length="303" mass="30462">MSTEPRYLAVDLGKTSCRVRLFDGSGVIAEESGPGAPGVADRDGVALSAAAIRVPFLRLPAAELAGLAGVGIGAAGVEAAGIIARDLVAEVRAFTGAPVALINDALAAHAGAFDGGAGVILIIGTGAIAYAVADDGATRQIDGWGPWLGDEGSGRWIGQEGLVAALRDLDGRGPATALTARARALVGDLAAMPAWVSAEGNPARRLGRFAPDVLDAAVHGDAIARDIVTRACNALVATARAAGSAEIAVWGGVAAHPYFSAELNATFADAGITIIPSRGTALDGSALIITRTDLGYEERIIRG</sequence>
<dbReference type="RefSeq" id="WP_130504767.1">
    <property type="nucleotide sequence ID" value="NZ_SHLC01000001.1"/>
</dbReference>
<gene>
    <name evidence="2" type="ORF">EV379_0524</name>
</gene>
<dbReference type="Proteomes" id="UP000291483">
    <property type="component" value="Unassembled WGS sequence"/>
</dbReference>
<accession>A0A4Q8AIF5</accession>
<dbReference type="Pfam" id="PF01869">
    <property type="entry name" value="BcrAD_BadFG"/>
    <property type="match status" value="1"/>
</dbReference>
<feature type="domain" description="ATPase BadF/BadG/BcrA/BcrD type" evidence="1">
    <location>
        <begin position="10"/>
        <end position="239"/>
    </location>
</feature>
<name>A0A4Q8AIF5_9MICO</name>
<evidence type="ECO:0000259" key="1">
    <source>
        <dbReference type="Pfam" id="PF01869"/>
    </source>
</evidence>
<reference evidence="2 3" key="1">
    <citation type="submission" date="2019-02" db="EMBL/GenBank/DDBJ databases">
        <title>Sequencing the genomes of 1000 actinobacteria strains.</title>
        <authorList>
            <person name="Klenk H.-P."/>
        </authorList>
    </citation>
    <scope>NUCLEOTIDE SEQUENCE [LARGE SCALE GENOMIC DNA]</scope>
    <source>
        <strain evidence="2 3">DSM 18319</strain>
    </source>
</reference>
<dbReference type="OrthoDB" id="8701357at2"/>
<keyword evidence="2" id="KW-0418">Kinase</keyword>
<dbReference type="PANTHER" id="PTHR43190:SF3">
    <property type="entry name" value="N-ACETYL-D-GLUCOSAMINE KINASE"/>
    <property type="match status" value="1"/>
</dbReference>